<gene>
    <name evidence="1" type="ORF">K437DRAFT_103813</name>
</gene>
<name>A0A066W6S3_TILAU</name>
<dbReference type="GeneID" id="25261233"/>
<dbReference type="InParanoid" id="A0A066W6S3"/>
<organism evidence="1 2">
    <name type="scientific">Tilletiaria anomala (strain ATCC 24038 / CBS 436.72 / UBC 951)</name>
    <dbReference type="NCBI Taxonomy" id="1037660"/>
    <lineage>
        <taxon>Eukaryota</taxon>
        <taxon>Fungi</taxon>
        <taxon>Dikarya</taxon>
        <taxon>Basidiomycota</taxon>
        <taxon>Ustilaginomycotina</taxon>
        <taxon>Exobasidiomycetes</taxon>
        <taxon>Georgefischeriales</taxon>
        <taxon>Tilletiariaceae</taxon>
        <taxon>Tilletiaria</taxon>
    </lineage>
</organism>
<evidence type="ECO:0000313" key="1">
    <source>
        <dbReference type="EMBL" id="KDN46774.1"/>
    </source>
</evidence>
<comment type="caution">
    <text evidence="1">The sequence shown here is derived from an EMBL/GenBank/DDBJ whole genome shotgun (WGS) entry which is preliminary data.</text>
</comment>
<keyword evidence="2" id="KW-1185">Reference proteome</keyword>
<evidence type="ECO:0000313" key="2">
    <source>
        <dbReference type="Proteomes" id="UP000027361"/>
    </source>
</evidence>
<dbReference type="RefSeq" id="XP_013243640.1">
    <property type="nucleotide sequence ID" value="XM_013388186.1"/>
</dbReference>
<sequence length="159" mass="18415">MPPSRCYHQHHYRKRLVRPSCEQGSVLDYFTDAHSIRHDIHRSPVEAQLGYADVFREQTHSRPSWRDSPLAWNWSGRTTVVLCRSSRPSSLDSIKVTFNRTECSSSLVFIGSLQISVLCDAREVKACNALRRRCFGYGIQCRRRALQRCTQTTFRLLPS</sequence>
<dbReference type="EMBL" id="JMSN01000033">
    <property type="protein sequence ID" value="KDN46774.1"/>
    <property type="molecule type" value="Genomic_DNA"/>
</dbReference>
<dbReference type="AlphaFoldDB" id="A0A066W6S3"/>
<protein>
    <submittedName>
        <fullName evidence="1">Uncharacterized protein</fullName>
    </submittedName>
</protein>
<dbReference type="HOGENOM" id="CLU_1662027_0_0_1"/>
<dbReference type="Proteomes" id="UP000027361">
    <property type="component" value="Unassembled WGS sequence"/>
</dbReference>
<reference evidence="1" key="1">
    <citation type="submission" date="2014-05" db="EMBL/GenBank/DDBJ databases">
        <title>Draft genome sequence of a rare smut relative, Tilletiaria anomala UBC 951.</title>
        <authorList>
            <consortium name="DOE Joint Genome Institute"/>
            <person name="Toome M."/>
            <person name="Kuo A."/>
            <person name="Henrissat B."/>
            <person name="Lipzen A."/>
            <person name="Tritt A."/>
            <person name="Yoshinaga Y."/>
            <person name="Zane M."/>
            <person name="Barry K."/>
            <person name="Grigoriev I.V."/>
            <person name="Spatafora J.W."/>
            <person name="Aimea M.C."/>
        </authorList>
    </citation>
    <scope>NUCLEOTIDE SEQUENCE [LARGE SCALE GENOMIC DNA]</scope>
    <source>
        <strain evidence="1">UBC 951</strain>
    </source>
</reference>
<accession>A0A066W6S3</accession>
<proteinExistence type="predicted"/>